<protein>
    <submittedName>
        <fullName evidence="2">Uncharacterized protein</fullName>
    </submittedName>
</protein>
<feature type="region of interest" description="Disordered" evidence="1">
    <location>
        <begin position="88"/>
        <end position="142"/>
    </location>
</feature>
<feature type="compositionally biased region" description="Basic residues" evidence="1">
    <location>
        <begin position="89"/>
        <end position="101"/>
    </location>
</feature>
<gene>
    <name evidence="2" type="ORF">A7C99_4284</name>
</gene>
<dbReference type="Proteomes" id="UP000243015">
    <property type="component" value="Unassembled WGS sequence"/>
</dbReference>
<evidence type="ECO:0000313" key="3">
    <source>
        <dbReference type="Proteomes" id="UP000243015"/>
    </source>
</evidence>
<comment type="caution">
    <text evidence="2">The sequence shown here is derived from an EMBL/GenBank/DDBJ whole genome shotgun (WGS) entry which is preliminary data.</text>
</comment>
<evidence type="ECO:0000313" key="2">
    <source>
        <dbReference type="EMBL" id="OAL64848.1"/>
    </source>
</evidence>
<reference evidence="2 3" key="1">
    <citation type="submission" date="2016-05" db="EMBL/GenBank/DDBJ databases">
        <title>Genome sequencing of Trichophyton rubrum CMCC(F)T1i isolated from hair.</title>
        <authorList>
            <person name="Zhan P."/>
            <person name="Tao Y."/>
            <person name="Liu W."/>
        </authorList>
    </citation>
    <scope>NUCLEOTIDE SEQUENCE [LARGE SCALE GENOMIC DNA]</scope>
    <source>
        <strain evidence="3">CMCC(F)T1i</strain>
    </source>
</reference>
<accession>A0A178EY52</accession>
<evidence type="ECO:0000256" key="1">
    <source>
        <dbReference type="SAM" id="MobiDB-lite"/>
    </source>
</evidence>
<dbReference type="EMBL" id="LHPM01000015">
    <property type="protein sequence ID" value="OAL64848.1"/>
    <property type="molecule type" value="Genomic_DNA"/>
</dbReference>
<dbReference type="AlphaFoldDB" id="A0A178EY52"/>
<name>A0A178EY52_TRIRU</name>
<proteinExistence type="predicted"/>
<organism evidence="2 3">
    <name type="scientific">Trichophyton rubrum</name>
    <name type="common">Athlete's foot fungus</name>
    <name type="synonym">Epidermophyton rubrum</name>
    <dbReference type="NCBI Taxonomy" id="5551"/>
    <lineage>
        <taxon>Eukaryota</taxon>
        <taxon>Fungi</taxon>
        <taxon>Dikarya</taxon>
        <taxon>Ascomycota</taxon>
        <taxon>Pezizomycotina</taxon>
        <taxon>Eurotiomycetes</taxon>
        <taxon>Eurotiomycetidae</taxon>
        <taxon>Onygenales</taxon>
        <taxon>Arthrodermataceae</taxon>
        <taxon>Trichophyton</taxon>
    </lineage>
</organism>
<sequence length="142" mass="15922">MPLVARRRVSHESRKKAFAHAKRAPGLRAARYFVHELRRAMRQAWRPVCALRNRQVAAAGEFVGKPLFACRGTRKDANTRDLDLPHFLRTTKRQKAQKQRRRNDDVDAATALARPADGAPAEGGGGQMKAARRKGQADRGIF</sequence>